<comment type="caution">
    <text evidence="2">The sequence shown here is derived from an EMBL/GenBank/DDBJ whole genome shotgun (WGS) entry which is preliminary data.</text>
</comment>
<feature type="domain" description="ABC-type uncharacterised transport system" evidence="1">
    <location>
        <begin position="13"/>
        <end position="86"/>
    </location>
</feature>
<sequence>LDAKRFAQATSFDSLIDETATSGQRHVIAARVEGPAYSAFPDGLKDQPPGLQRADLIQIVVVADTDLLADAVSHARPNGNAQFVVNTLDSLAAP</sequence>
<feature type="non-terminal residue" evidence="2">
    <location>
        <position position="1"/>
    </location>
</feature>
<evidence type="ECO:0000313" key="3">
    <source>
        <dbReference type="Proteomes" id="UP001196338"/>
    </source>
</evidence>
<dbReference type="AlphaFoldDB" id="A0AAW4KWS2"/>
<dbReference type="Pfam" id="PF09822">
    <property type="entry name" value="ABC_transp_aux"/>
    <property type="match status" value="1"/>
</dbReference>
<dbReference type="InterPro" id="IPR019196">
    <property type="entry name" value="ABC_transp_unknown"/>
</dbReference>
<reference evidence="2" key="2">
    <citation type="submission" date="2023-08" db="EMBL/GenBank/DDBJ databases">
        <title>Vibrio cholerae Outbreaks in Tanzania Exemplify Founder Flush: Simultaneous Increases in Population Size and Genetic Diversity.</title>
        <authorList>
            <person name="Debes A.K."/>
            <person name="Mohammed A."/>
            <person name="Maseke I."/>
            <person name="Almeida M."/>
            <person name="Li S."/>
            <person name="Matimba H."/>
            <person name="Joachim A."/>
            <person name="Mizinduko M."/>
            <person name="Nyanga S."/>
            <person name="Kelly M."/>
            <person name="Kachwamba Y."/>
            <person name="Schaffer A.M."/>
            <person name="Nyanga A.S."/>
            <person name="Mghamba J."/>
            <person name="Mosha F.S."/>
            <person name="Sack D.A."/>
            <person name="Stine O.C."/>
        </authorList>
    </citation>
    <scope>NUCLEOTIDE SEQUENCE</scope>
    <source>
        <strain evidence="2">TDS0091212</strain>
    </source>
</reference>
<name>A0AAW4KWS2_VIBCL</name>
<gene>
    <name evidence="2" type="ORF">KIN13_19700</name>
</gene>
<dbReference type="RefSeq" id="WP_213421534.1">
    <property type="nucleotide sequence ID" value="NZ_JAHBND010000972.1"/>
</dbReference>
<dbReference type="Proteomes" id="UP001196338">
    <property type="component" value="Unassembled WGS sequence"/>
</dbReference>
<evidence type="ECO:0000259" key="1">
    <source>
        <dbReference type="Pfam" id="PF09822"/>
    </source>
</evidence>
<feature type="non-terminal residue" evidence="2">
    <location>
        <position position="94"/>
    </location>
</feature>
<organism evidence="2 3">
    <name type="scientific">Vibrio cholerae</name>
    <dbReference type="NCBI Taxonomy" id="666"/>
    <lineage>
        <taxon>Bacteria</taxon>
        <taxon>Pseudomonadati</taxon>
        <taxon>Pseudomonadota</taxon>
        <taxon>Gammaproteobacteria</taxon>
        <taxon>Vibrionales</taxon>
        <taxon>Vibrionaceae</taxon>
        <taxon>Vibrio</taxon>
    </lineage>
</organism>
<dbReference type="EMBL" id="JAHBND010000972">
    <property type="protein sequence ID" value="MBS7675631.1"/>
    <property type="molecule type" value="Genomic_DNA"/>
</dbReference>
<evidence type="ECO:0000313" key="2">
    <source>
        <dbReference type="EMBL" id="MBS7675631.1"/>
    </source>
</evidence>
<proteinExistence type="predicted"/>
<accession>A0AAW4KWS2</accession>
<reference evidence="2" key="1">
    <citation type="submission" date="2021-05" db="EMBL/GenBank/DDBJ databases">
        <authorList>
            <person name="Stine C."/>
        </authorList>
    </citation>
    <scope>NUCLEOTIDE SEQUENCE</scope>
    <source>
        <strain evidence="2">TDS0091212</strain>
    </source>
</reference>
<protein>
    <recommendedName>
        <fullName evidence="1">ABC-type uncharacterized transport system domain-containing protein</fullName>
    </recommendedName>
</protein>